<dbReference type="GO" id="GO:0016787">
    <property type="term" value="F:hydrolase activity"/>
    <property type="evidence" value="ECO:0007669"/>
    <property type="project" value="InterPro"/>
</dbReference>
<dbReference type="Proteomes" id="UP000290106">
    <property type="component" value="Unassembled WGS sequence"/>
</dbReference>
<dbReference type="InterPro" id="IPR051158">
    <property type="entry name" value="Metallophosphoesterase_sf"/>
</dbReference>
<dbReference type="RefSeq" id="WP_129257711.1">
    <property type="nucleotide sequence ID" value="NZ_SDKC01000001.1"/>
</dbReference>
<accession>A0A4Q1RHU1</accession>
<dbReference type="Pfam" id="PF13739">
    <property type="entry name" value="PdaC"/>
    <property type="match status" value="1"/>
</dbReference>
<dbReference type="OrthoDB" id="5637at2"/>
<evidence type="ECO:0000313" key="3">
    <source>
        <dbReference type="EMBL" id="RXS75202.1"/>
    </source>
</evidence>
<protein>
    <submittedName>
        <fullName evidence="3">DUF4163 domain-containing protein</fullName>
    </submittedName>
</protein>
<reference evidence="3 4" key="1">
    <citation type="submission" date="2019-01" db="EMBL/GenBank/DDBJ databases">
        <title>Blautia sp. nov. KGMB01111 isolated human feces.</title>
        <authorList>
            <person name="Park J.-E."/>
            <person name="Kim J.-S."/>
            <person name="Park S.-H."/>
        </authorList>
    </citation>
    <scope>NUCLEOTIDE SEQUENCE [LARGE SCALE GENOMIC DNA]</scope>
    <source>
        <strain evidence="3 4">KGMB01111</strain>
    </source>
</reference>
<proteinExistence type="predicted"/>
<evidence type="ECO:0000259" key="1">
    <source>
        <dbReference type="Pfam" id="PF00149"/>
    </source>
</evidence>
<dbReference type="InterPro" id="IPR029052">
    <property type="entry name" value="Metallo-depent_PP-like"/>
</dbReference>
<dbReference type="PANTHER" id="PTHR31302:SF0">
    <property type="entry name" value="TRANSMEMBRANE PROTEIN WITH METALLOPHOSPHOESTERASE DOMAIN"/>
    <property type="match status" value="1"/>
</dbReference>
<keyword evidence="4" id="KW-1185">Reference proteome</keyword>
<dbReference type="PANTHER" id="PTHR31302">
    <property type="entry name" value="TRANSMEMBRANE PROTEIN WITH METALLOPHOSPHOESTERASE DOMAIN-RELATED"/>
    <property type="match status" value="1"/>
</dbReference>
<feature type="domain" description="Calcineurin-like phosphoesterase" evidence="1">
    <location>
        <begin position="7"/>
        <end position="242"/>
    </location>
</feature>
<dbReference type="Pfam" id="PF00149">
    <property type="entry name" value="Metallophos"/>
    <property type="match status" value="1"/>
</dbReference>
<evidence type="ECO:0000259" key="2">
    <source>
        <dbReference type="Pfam" id="PF13739"/>
    </source>
</evidence>
<dbReference type="AlphaFoldDB" id="A0A4Q1RHU1"/>
<evidence type="ECO:0000313" key="4">
    <source>
        <dbReference type="Proteomes" id="UP000290106"/>
    </source>
</evidence>
<organism evidence="3 4">
    <name type="scientific">Blautia faecicola</name>
    <dbReference type="NCBI Taxonomy" id="2509240"/>
    <lineage>
        <taxon>Bacteria</taxon>
        <taxon>Bacillati</taxon>
        <taxon>Bacillota</taxon>
        <taxon>Clostridia</taxon>
        <taxon>Lachnospirales</taxon>
        <taxon>Lachnospiraceae</taxon>
        <taxon>Blautia</taxon>
    </lineage>
</organism>
<sequence>MSTIRWIQFSDLHFNKTNINTRLLRDSIKSFLREKRIKCDYAFFAGDLRNAPDKYFLPNSVQYLRELCAAVEVSPECFFMVPGNHDIDRNIEQRDQAVKRILNNNGVEKGYYDIEEGKIQKTDLQDIKIGQTEFFKIVEEFYKDVPSRAEKYRELGHFLIKTEDFNIIHLDSTITYTKGQEESLVIGTDLLYDILEKVNPQKYTIILSHFPFDSLKPEEKNEVCRILEQFGVQLWMSGHLHDALVQMHRKAFHELQCGSLLTDGGTPNVLIGQLDTETGCGEIRAYIWQKNAGWILNEYLDRMSETDKSVYEFELRPTEVMKLSGKFHKKQEIDPETMRLIGSVVDRIEQTYEDRYTIIKDCTYGEITYPVVVKAWTPGDMDKIYAIEIIDRNTYNLEKMRKWIDKLSVSFRNYTKILDKKNVVAELYLISKDVCSNEQKERYSKDFYDICERIYRNHCFQVNIVEKGILENRKSGLQKDRVFISSISVVPVEKEMLYTMDIGIVAKVKASKPMLLGEYDSVQEINAQINEYYQNVWTEWQQDISGHKEDPFILKRIAAQQEKEQISEGTLTDNLCYEITHNDAGLFSVIFDRYLYLGGVHGTPLRKCIVADLNTGVLLSLHEVLPMSFIELMTIIRERLYTEYSQDYNDVLEECYQNISNLYHQVDEFKFYIKYSSLYIYFDIYEISGYSMGYMDLYIMDLTDYLRNRYNIEECDIVRKQPLFEKIERETAR</sequence>
<gene>
    <name evidence="3" type="ORF">ETP43_08210</name>
</gene>
<dbReference type="Gene3D" id="3.30.565.40">
    <property type="entry name" value="Fervidobacterium nodosum Rt17-B1 like"/>
    <property type="match status" value="1"/>
</dbReference>
<dbReference type="Gene3D" id="3.90.640.20">
    <property type="entry name" value="Heat-shock cognate protein, ATPase"/>
    <property type="match status" value="1"/>
</dbReference>
<dbReference type="InterPro" id="IPR025303">
    <property type="entry name" value="PdaC"/>
</dbReference>
<dbReference type="EMBL" id="SDKC01000001">
    <property type="protein sequence ID" value="RXS75202.1"/>
    <property type="molecule type" value="Genomic_DNA"/>
</dbReference>
<dbReference type="SUPFAM" id="SSF56300">
    <property type="entry name" value="Metallo-dependent phosphatases"/>
    <property type="match status" value="1"/>
</dbReference>
<dbReference type="Gene3D" id="3.60.21.10">
    <property type="match status" value="1"/>
</dbReference>
<dbReference type="InterPro" id="IPR004843">
    <property type="entry name" value="Calcineurin-like_PHP"/>
</dbReference>
<feature type="domain" description="Deacetylase PdaC" evidence="2">
    <location>
        <begin position="507"/>
        <end position="602"/>
    </location>
</feature>
<comment type="caution">
    <text evidence="3">The sequence shown here is derived from an EMBL/GenBank/DDBJ whole genome shotgun (WGS) entry which is preliminary data.</text>
</comment>
<name>A0A4Q1RHU1_9FIRM</name>
<dbReference type="InterPro" id="IPR037126">
    <property type="entry name" value="PdaC/RsiV-like_sf"/>
</dbReference>